<keyword evidence="4" id="KW-1185">Reference proteome</keyword>
<evidence type="ECO:0000256" key="1">
    <source>
        <dbReference type="SAM" id="MobiDB-lite"/>
    </source>
</evidence>
<dbReference type="OrthoDB" id="3366352at2759"/>
<evidence type="ECO:0000313" key="4">
    <source>
        <dbReference type="Proteomes" id="UP000567179"/>
    </source>
</evidence>
<dbReference type="Proteomes" id="UP000567179">
    <property type="component" value="Unassembled WGS sequence"/>
</dbReference>
<feature type="region of interest" description="Disordered" evidence="1">
    <location>
        <begin position="233"/>
        <end position="256"/>
    </location>
</feature>
<reference evidence="3 4" key="1">
    <citation type="journal article" date="2020" name="ISME J.">
        <title>Uncovering the hidden diversity of litter-decomposition mechanisms in mushroom-forming fungi.</title>
        <authorList>
            <person name="Floudas D."/>
            <person name="Bentzer J."/>
            <person name="Ahren D."/>
            <person name="Johansson T."/>
            <person name="Persson P."/>
            <person name="Tunlid A."/>
        </authorList>
    </citation>
    <scope>NUCLEOTIDE SEQUENCE [LARGE SCALE GENOMIC DNA]</scope>
    <source>
        <strain evidence="3 4">CBS 101986</strain>
    </source>
</reference>
<gene>
    <name evidence="3" type="ORF">D9619_005474</name>
</gene>
<evidence type="ECO:0000259" key="2">
    <source>
        <dbReference type="PROSITE" id="PS50097"/>
    </source>
</evidence>
<comment type="caution">
    <text evidence="3">The sequence shown here is derived from an EMBL/GenBank/DDBJ whole genome shotgun (WGS) entry which is preliminary data.</text>
</comment>
<dbReference type="InterPro" id="IPR000210">
    <property type="entry name" value="BTB/POZ_dom"/>
</dbReference>
<dbReference type="PROSITE" id="PS50097">
    <property type="entry name" value="BTB"/>
    <property type="match status" value="1"/>
</dbReference>
<accession>A0A8H5FBJ7</accession>
<dbReference type="AlphaFoldDB" id="A0A8H5FBJ7"/>
<sequence>MPSFQPRTFPPPALQGVPVEYIADQLHSLAPGFWDKQETADCTIIIPFPHAQGKPELPGFSAISTLEPAFSFGTSYENTMPGRRYTQPPLNAVPRISLPLHTDFLAAHSSYLRGLFSGALPLDLMFSSTPPSSTSGIPADRLPRLMPCSPDHPILFLPVPDPSSVHLLLHWMYFGDFTVIQECLHSGTVQWDGIARNAEYLGLSAEMKLFLMDWYNAWLNPDRECISDADTVYDEDEDSDDDEDGYSTASDLDEYHDADDEKAAVRAHILSRPASLQDLRSPSV</sequence>
<dbReference type="Gene3D" id="3.30.710.10">
    <property type="entry name" value="Potassium Channel Kv1.1, Chain A"/>
    <property type="match status" value="1"/>
</dbReference>
<evidence type="ECO:0000313" key="3">
    <source>
        <dbReference type="EMBL" id="KAF5330839.1"/>
    </source>
</evidence>
<name>A0A8H5FBJ7_9AGAR</name>
<proteinExistence type="predicted"/>
<feature type="domain" description="BTB" evidence="2">
    <location>
        <begin position="98"/>
        <end position="181"/>
    </location>
</feature>
<organism evidence="3 4">
    <name type="scientific">Psilocybe cf. subviscida</name>
    <dbReference type="NCBI Taxonomy" id="2480587"/>
    <lineage>
        <taxon>Eukaryota</taxon>
        <taxon>Fungi</taxon>
        <taxon>Dikarya</taxon>
        <taxon>Basidiomycota</taxon>
        <taxon>Agaricomycotina</taxon>
        <taxon>Agaricomycetes</taxon>
        <taxon>Agaricomycetidae</taxon>
        <taxon>Agaricales</taxon>
        <taxon>Agaricineae</taxon>
        <taxon>Strophariaceae</taxon>
        <taxon>Psilocybe</taxon>
    </lineage>
</organism>
<protein>
    <recommendedName>
        <fullName evidence="2">BTB domain-containing protein</fullName>
    </recommendedName>
</protein>
<feature type="compositionally biased region" description="Acidic residues" evidence="1">
    <location>
        <begin position="233"/>
        <end position="252"/>
    </location>
</feature>
<dbReference type="EMBL" id="JAACJJ010000001">
    <property type="protein sequence ID" value="KAF5330839.1"/>
    <property type="molecule type" value="Genomic_DNA"/>
</dbReference>
<dbReference type="InterPro" id="IPR011333">
    <property type="entry name" value="SKP1/BTB/POZ_sf"/>
</dbReference>